<dbReference type="Proteomes" id="UP000242791">
    <property type="component" value="Unassembled WGS sequence"/>
</dbReference>
<dbReference type="AlphaFoldDB" id="A0A1J9R4P8"/>
<evidence type="ECO:0000313" key="2">
    <source>
        <dbReference type="EMBL" id="OJD22605.1"/>
    </source>
</evidence>
<dbReference type="EMBL" id="LGTZ01001010">
    <property type="protein sequence ID" value="OJD22605.1"/>
    <property type="molecule type" value="Genomic_DNA"/>
</dbReference>
<gene>
    <name evidence="2" type="ORF">ACJ73_06048</name>
</gene>
<comment type="caution">
    <text evidence="2">The sequence shown here is derived from an EMBL/GenBank/DDBJ whole genome shotgun (WGS) entry which is preliminary data.</text>
</comment>
<dbReference type="STRING" id="1658174.A0A1J9R4P8"/>
<organism evidence="2 3">
    <name type="scientific">Blastomyces percursus</name>
    <dbReference type="NCBI Taxonomy" id="1658174"/>
    <lineage>
        <taxon>Eukaryota</taxon>
        <taxon>Fungi</taxon>
        <taxon>Dikarya</taxon>
        <taxon>Ascomycota</taxon>
        <taxon>Pezizomycotina</taxon>
        <taxon>Eurotiomycetes</taxon>
        <taxon>Eurotiomycetidae</taxon>
        <taxon>Onygenales</taxon>
        <taxon>Ajellomycetaceae</taxon>
        <taxon>Blastomyces</taxon>
    </lineage>
</organism>
<dbReference type="VEuPathDB" id="FungiDB:ACJ73_06048"/>
<evidence type="ECO:0000313" key="3">
    <source>
        <dbReference type="Proteomes" id="UP000242791"/>
    </source>
</evidence>
<dbReference type="OrthoDB" id="3561817at2759"/>
<accession>A0A1J9R4P8</accession>
<sequence length="340" mass="37902">MSRTALRHYLSHLLPSQRRSRARKSRQTQDLHRGLDCYIERQESWVAFVVDPIKKSTHCFDGENVSPIPVTDNMLLSEIRRAAHQAPITQCNWTRKSLDPSLEEGYAWVGVQASGAHHLFPNKRRLFSRPVMVNRIKKSPKIPSAPVIDATASTWRGTARAPYAVRPVANSPSRRMPIPTPPQCSDKKPSLATFNVERFLQLLSPLTSLTSPNVEEEALNLVKSLQQALLGSCPSTQGSQSHRAPWWTDSELRDATSTRRADLAPALKNNSSVKELGRPRGPGTESGSKKPYLSQRYIGLLNGTNTNPTPRPIPPTKTPRRDPRTIPHGQICPAPRYPSS</sequence>
<feature type="region of interest" description="Disordered" evidence="1">
    <location>
        <begin position="265"/>
        <end position="340"/>
    </location>
</feature>
<keyword evidence="3" id="KW-1185">Reference proteome</keyword>
<feature type="region of interest" description="Disordered" evidence="1">
    <location>
        <begin position="167"/>
        <end position="189"/>
    </location>
</feature>
<protein>
    <submittedName>
        <fullName evidence="2">Uncharacterized protein</fullName>
    </submittedName>
</protein>
<reference evidence="2 3" key="1">
    <citation type="submission" date="2015-08" db="EMBL/GenBank/DDBJ databases">
        <title>Emmonsia species relationships and genome sequence.</title>
        <authorList>
            <person name="Cuomo C.A."/>
            <person name="Schwartz I.S."/>
            <person name="Kenyon C."/>
            <person name="De Hoog G.S."/>
            <person name="Govender N.P."/>
            <person name="Botha A."/>
            <person name="Moreno L."/>
            <person name="De Vries M."/>
            <person name="Munoz J.F."/>
            <person name="Stielow J.B."/>
        </authorList>
    </citation>
    <scope>NUCLEOTIDE SEQUENCE [LARGE SCALE GENOMIC DNA]</scope>
    <source>
        <strain evidence="2 3">EI222</strain>
    </source>
</reference>
<proteinExistence type="predicted"/>
<name>A0A1J9R4P8_9EURO</name>
<evidence type="ECO:0000256" key="1">
    <source>
        <dbReference type="SAM" id="MobiDB-lite"/>
    </source>
</evidence>